<evidence type="ECO:0000313" key="1">
    <source>
        <dbReference type="EMBL" id="JAH86963.1"/>
    </source>
</evidence>
<proteinExistence type="predicted"/>
<name>A0A0E9WBU4_ANGAN</name>
<reference evidence="1" key="2">
    <citation type="journal article" date="2015" name="Fish Shellfish Immunol.">
        <title>Early steps in the European eel (Anguilla anguilla)-Vibrio vulnificus interaction in the gills: Role of the RtxA13 toxin.</title>
        <authorList>
            <person name="Callol A."/>
            <person name="Pajuelo D."/>
            <person name="Ebbesson L."/>
            <person name="Teles M."/>
            <person name="MacKenzie S."/>
            <person name="Amaro C."/>
        </authorList>
    </citation>
    <scope>NUCLEOTIDE SEQUENCE</scope>
</reference>
<accession>A0A0E9WBU4</accession>
<dbReference type="AlphaFoldDB" id="A0A0E9WBU4"/>
<dbReference type="EMBL" id="GBXM01021614">
    <property type="protein sequence ID" value="JAH86963.1"/>
    <property type="molecule type" value="Transcribed_RNA"/>
</dbReference>
<reference evidence="1" key="1">
    <citation type="submission" date="2014-11" db="EMBL/GenBank/DDBJ databases">
        <authorList>
            <person name="Amaro Gonzalez C."/>
        </authorList>
    </citation>
    <scope>NUCLEOTIDE SEQUENCE</scope>
</reference>
<protein>
    <submittedName>
        <fullName evidence="1">Uncharacterized protein</fullName>
    </submittedName>
</protein>
<organism evidence="1">
    <name type="scientific">Anguilla anguilla</name>
    <name type="common">European freshwater eel</name>
    <name type="synonym">Muraena anguilla</name>
    <dbReference type="NCBI Taxonomy" id="7936"/>
    <lineage>
        <taxon>Eukaryota</taxon>
        <taxon>Metazoa</taxon>
        <taxon>Chordata</taxon>
        <taxon>Craniata</taxon>
        <taxon>Vertebrata</taxon>
        <taxon>Euteleostomi</taxon>
        <taxon>Actinopterygii</taxon>
        <taxon>Neopterygii</taxon>
        <taxon>Teleostei</taxon>
        <taxon>Anguilliformes</taxon>
        <taxon>Anguillidae</taxon>
        <taxon>Anguilla</taxon>
    </lineage>
</organism>
<sequence length="39" mass="4755">MSCVNGIISFKHHNKILITDFQYWRPTSNQFYKQQAMFM</sequence>